<evidence type="ECO:0000259" key="2">
    <source>
        <dbReference type="PROSITE" id="PS51898"/>
    </source>
</evidence>
<proteinExistence type="predicted"/>
<dbReference type="InterPro" id="IPR002104">
    <property type="entry name" value="Integrase_catalytic"/>
</dbReference>
<dbReference type="SUPFAM" id="SSF56349">
    <property type="entry name" value="DNA breaking-rejoining enzymes"/>
    <property type="match status" value="1"/>
</dbReference>
<dbReference type="GO" id="GO:0015074">
    <property type="term" value="P:DNA integration"/>
    <property type="evidence" value="ECO:0007669"/>
    <property type="project" value="InterPro"/>
</dbReference>
<dbReference type="InterPro" id="IPR011010">
    <property type="entry name" value="DNA_brk_join_enz"/>
</dbReference>
<dbReference type="Gene3D" id="1.10.443.10">
    <property type="entry name" value="Intergrase catalytic core"/>
    <property type="match status" value="1"/>
</dbReference>
<keyword evidence="1" id="KW-0233">DNA recombination</keyword>
<accession>A0A1M6PXH3</accession>
<dbReference type="Proteomes" id="UP000184314">
    <property type="component" value="Unassembled WGS sequence"/>
</dbReference>
<dbReference type="CDD" id="cd00397">
    <property type="entry name" value="DNA_BRE_C"/>
    <property type="match status" value="1"/>
</dbReference>
<dbReference type="OrthoDB" id="9806835at2"/>
<evidence type="ECO:0000313" key="3">
    <source>
        <dbReference type="EMBL" id="SHK12673.1"/>
    </source>
</evidence>
<evidence type="ECO:0000256" key="1">
    <source>
        <dbReference type="ARBA" id="ARBA00023172"/>
    </source>
</evidence>
<sequence>MLLNFLNEIVINTSPRNRNNFRLTLGTFLQTLEENEIIKLNFIKTIKVLKSVPNRNKTFSLEVEKSIFKHLTKEDPILLLYIKFVAYNFLRPIEVSRLRIKDVDLVNRTLTFQAKNSKLKKKIIPQMLFDEIPDLSNLNPNHLLFTPTEIGGAWDTKETNRRNYFSKRFKQKVKEHFNLNEDFGLYSFRHTYITKLYRVILKNATPFEAKSKLMLITGHNSMSALEKYLRDIDAELAEDYSNLLKE</sequence>
<dbReference type="PROSITE" id="PS51898">
    <property type="entry name" value="TYR_RECOMBINASE"/>
    <property type="match status" value="1"/>
</dbReference>
<gene>
    <name evidence="3" type="ORF">SAMN04488007_2094</name>
</gene>
<dbReference type="EMBL" id="FQZX01000002">
    <property type="protein sequence ID" value="SHK12673.1"/>
    <property type="molecule type" value="Genomic_DNA"/>
</dbReference>
<dbReference type="STRING" id="228958.SAMN04488007_2094"/>
<dbReference type="InterPro" id="IPR013762">
    <property type="entry name" value="Integrase-like_cat_sf"/>
</dbReference>
<name>A0A1M6PXH3_9FLAO</name>
<dbReference type="GO" id="GO:0003677">
    <property type="term" value="F:DNA binding"/>
    <property type="evidence" value="ECO:0007669"/>
    <property type="project" value="InterPro"/>
</dbReference>
<keyword evidence="4" id="KW-1185">Reference proteome</keyword>
<dbReference type="RefSeq" id="WP_084135011.1">
    <property type="nucleotide sequence ID" value="NZ_FQZX01000002.1"/>
</dbReference>
<evidence type="ECO:0000313" key="4">
    <source>
        <dbReference type="Proteomes" id="UP000184314"/>
    </source>
</evidence>
<dbReference type="Pfam" id="PF00589">
    <property type="entry name" value="Phage_integrase"/>
    <property type="match status" value="1"/>
</dbReference>
<reference evidence="4" key="1">
    <citation type="submission" date="2016-11" db="EMBL/GenBank/DDBJ databases">
        <authorList>
            <person name="Varghese N."/>
            <person name="Submissions S."/>
        </authorList>
    </citation>
    <scope>NUCLEOTIDE SEQUENCE [LARGE SCALE GENOMIC DNA]</scope>
    <source>
        <strain evidence="4">DSM 16478</strain>
    </source>
</reference>
<feature type="domain" description="Tyr recombinase" evidence="2">
    <location>
        <begin position="54"/>
        <end position="241"/>
    </location>
</feature>
<dbReference type="AlphaFoldDB" id="A0A1M6PXH3"/>
<protein>
    <submittedName>
        <fullName evidence="3">Phage integrase family protein</fullName>
    </submittedName>
</protein>
<organism evidence="3 4">
    <name type="scientific">Maribacter aquivivus</name>
    <dbReference type="NCBI Taxonomy" id="228958"/>
    <lineage>
        <taxon>Bacteria</taxon>
        <taxon>Pseudomonadati</taxon>
        <taxon>Bacteroidota</taxon>
        <taxon>Flavobacteriia</taxon>
        <taxon>Flavobacteriales</taxon>
        <taxon>Flavobacteriaceae</taxon>
        <taxon>Maribacter</taxon>
    </lineage>
</organism>
<dbReference type="GO" id="GO:0006310">
    <property type="term" value="P:DNA recombination"/>
    <property type="evidence" value="ECO:0007669"/>
    <property type="project" value="UniProtKB-KW"/>
</dbReference>